<dbReference type="InterPro" id="IPR011990">
    <property type="entry name" value="TPR-like_helical_dom_sf"/>
</dbReference>
<sequence length="525" mass="60954">MVWKIMEKIFIVLILFGLLFFNSCVPPSQRIEGEKLKSESAEKQFTWALNNFYAAQYDDAIREFSKLIEDYPESTLKADAQYMIGRCYFEKGQYLEVIYQLKLFVSNFPDHIRAKEANRYILEAQRKIQDTTTSQEQPLLPPTKKESQVVEKLPTDSRIKAAQILLFNCKNLDEVESEIINMRRAGVDTIIVRVFQNQGDRAFRFISPQASTGVYFKTSRAPVVADILDPITRIAHQYGVRVFAWMTTRYCDWLTTQRPELKGYEYNLETKQPQQSRGLNIFHPVVQAYLIGLYKDLARYKIDGILFQDDLILRQTEGISREADEIYFREFGKHIRFQALFQNSYLGKDGKHYLSSNDYSDEFWNWVKWKNSQLLNLAHKIMKASKSENPGLKVALNLYYETVLQPENALAWLSQDIVRAKSYGFDYYSMMAYHRQIQKELGVSSSRVLQLIGEITRKMVALLGNPESVLMKVQTIDWDTLDPVSDEELISVFNTILGEGNVSLAYVPHNHRLLGTVINQIYKSE</sequence>
<dbReference type="Gene3D" id="3.20.20.80">
    <property type="entry name" value="Glycosidases"/>
    <property type="match status" value="1"/>
</dbReference>
<comment type="caution">
    <text evidence="2">The sequence shown here is derived from an EMBL/GenBank/DDBJ whole genome shotgun (WGS) entry which is preliminary data.</text>
</comment>
<dbReference type="Gene3D" id="1.25.40.10">
    <property type="entry name" value="Tetratricopeptide repeat domain"/>
    <property type="match status" value="1"/>
</dbReference>
<organism evidence="2 3">
    <name type="scientific">Candidatus Schekmanbacteria bacterium RBG_13_48_7</name>
    <dbReference type="NCBI Taxonomy" id="1817878"/>
    <lineage>
        <taxon>Bacteria</taxon>
        <taxon>Candidatus Schekmaniibacteriota</taxon>
    </lineage>
</organism>
<dbReference type="InterPro" id="IPR019734">
    <property type="entry name" value="TPR_rpt"/>
</dbReference>
<feature type="domain" description="Poly-beta-1,6-N-acetyl-D-glucosamine N-deacetylase PgaB C-terminal" evidence="1">
    <location>
        <begin position="212"/>
        <end position="506"/>
    </location>
</feature>
<dbReference type="Pfam" id="PF14883">
    <property type="entry name" value="GHL13"/>
    <property type="match status" value="1"/>
</dbReference>
<dbReference type="SUPFAM" id="SSF51445">
    <property type="entry name" value="(Trans)glycosidases"/>
    <property type="match status" value="1"/>
</dbReference>
<evidence type="ECO:0000313" key="3">
    <source>
        <dbReference type="Proteomes" id="UP000179266"/>
    </source>
</evidence>
<dbReference type="Proteomes" id="UP000179266">
    <property type="component" value="Unassembled WGS sequence"/>
</dbReference>
<accession>A0A1F7RQR4</accession>
<dbReference type="InterPro" id="IPR032772">
    <property type="entry name" value="PGA_deacetylase_PgaB_C"/>
</dbReference>
<dbReference type="SUPFAM" id="SSF48452">
    <property type="entry name" value="TPR-like"/>
    <property type="match status" value="1"/>
</dbReference>
<dbReference type="EMBL" id="MGDD01000249">
    <property type="protein sequence ID" value="OGL43906.1"/>
    <property type="molecule type" value="Genomic_DNA"/>
</dbReference>
<proteinExistence type="predicted"/>
<evidence type="ECO:0000259" key="1">
    <source>
        <dbReference type="Pfam" id="PF14883"/>
    </source>
</evidence>
<evidence type="ECO:0000313" key="2">
    <source>
        <dbReference type="EMBL" id="OGL43906.1"/>
    </source>
</evidence>
<name>A0A1F7RQR4_9BACT</name>
<protein>
    <recommendedName>
        <fullName evidence="1">Poly-beta-1,6-N-acetyl-D-glucosamine N-deacetylase PgaB C-terminal domain-containing protein</fullName>
    </recommendedName>
</protein>
<reference evidence="2 3" key="1">
    <citation type="journal article" date="2016" name="Nat. Commun.">
        <title>Thousands of microbial genomes shed light on interconnected biogeochemical processes in an aquifer system.</title>
        <authorList>
            <person name="Anantharaman K."/>
            <person name="Brown C.T."/>
            <person name="Hug L.A."/>
            <person name="Sharon I."/>
            <person name="Castelle C.J."/>
            <person name="Probst A.J."/>
            <person name="Thomas B.C."/>
            <person name="Singh A."/>
            <person name="Wilkins M.J."/>
            <person name="Karaoz U."/>
            <person name="Brodie E.L."/>
            <person name="Williams K.H."/>
            <person name="Hubbard S.S."/>
            <person name="Banfield J.F."/>
        </authorList>
    </citation>
    <scope>NUCLEOTIDE SEQUENCE [LARGE SCALE GENOMIC DNA]</scope>
</reference>
<dbReference type="InterPro" id="IPR017853">
    <property type="entry name" value="GH"/>
</dbReference>
<dbReference type="AlphaFoldDB" id="A0A1F7RQR4"/>
<gene>
    <name evidence="2" type="ORF">A2161_18120</name>
</gene>
<dbReference type="Pfam" id="PF13174">
    <property type="entry name" value="TPR_6"/>
    <property type="match status" value="2"/>
</dbReference>